<protein>
    <submittedName>
        <fullName evidence="1">Uncharacterized protein</fullName>
    </submittedName>
</protein>
<organism evidence="1 2">
    <name type="scientific">Finegoldia magna</name>
    <name type="common">Peptostreptococcus magnus</name>
    <dbReference type="NCBI Taxonomy" id="1260"/>
    <lineage>
        <taxon>Bacteria</taxon>
        <taxon>Bacillati</taxon>
        <taxon>Bacillota</taxon>
        <taxon>Tissierellia</taxon>
        <taxon>Tissierellales</taxon>
        <taxon>Peptoniphilaceae</taxon>
        <taxon>Finegoldia</taxon>
    </lineage>
</organism>
<sequence length="62" mass="7515">MKTKIKIVFKDNTEWVFDATAFEFEEDGFCYLDFFDEDDKRRLVACVSTDEIKYLRFVEVEE</sequence>
<dbReference type="AlphaFoldDB" id="A0A233V9S7"/>
<comment type="caution">
    <text evidence="1">The sequence shown here is derived from an EMBL/GenBank/DDBJ whole genome shotgun (WGS) entry which is preliminary data.</text>
</comment>
<dbReference type="Proteomes" id="UP000215413">
    <property type="component" value="Unassembled WGS sequence"/>
</dbReference>
<name>A0A233V9S7_FINMA</name>
<dbReference type="RefSeq" id="WP_094205078.1">
    <property type="nucleotide sequence ID" value="NZ_NDYC01000004.1"/>
</dbReference>
<proteinExistence type="predicted"/>
<dbReference type="EMBL" id="NDYC01000004">
    <property type="protein sequence ID" value="OXZ29135.1"/>
    <property type="molecule type" value="Genomic_DNA"/>
</dbReference>
<accession>A0A233V9S7</accession>
<gene>
    <name evidence="1" type="ORF">B9N49_00495</name>
</gene>
<reference evidence="2" key="1">
    <citation type="submission" date="2017-04" db="EMBL/GenBank/DDBJ databases">
        <title>Finegoldia magna isolated from orthopedic joint implant-associated infections.</title>
        <authorList>
            <person name="Bjorklund S."/>
            <person name="Bruggemann H."/>
            <person name="Jensen A."/>
            <person name="Hellmark B."/>
            <person name="Soderquist B."/>
        </authorList>
    </citation>
    <scope>NUCLEOTIDE SEQUENCE [LARGE SCALE GENOMIC DNA]</scope>
    <source>
        <strain evidence="2">CCUG 54800</strain>
    </source>
</reference>
<evidence type="ECO:0000313" key="2">
    <source>
        <dbReference type="Proteomes" id="UP000215413"/>
    </source>
</evidence>
<evidence type="ECO:0000313" key="1">
    <source>
        <dbReference type="EMBL" id="OXZ29135.1"/>
    </source>
</evidence>